<dbReference type="Gene3D" id="2.70.98.40">
    <property type="entry name" value="Glycoside hydrolase, family 65, N-terminal domain"/>
    <property type="match status" value="1"/>
</dbReference>
<name>A0ABN8FEB4_9BACL</name>
<accession>A0ABN8FEB4</accession>
<dbReference type="Proteomes" id="UP000838749">
    <property type="component" value="Unassembled WGS sequence"/>
</dbReference>
<feature type="region of interest" description="Disordered" evidence="1">
    <location>
        <begin position="1"/>
        <end position="25"/>
    </location>
</feature>
<gene>
    <name evidence="3" type="ORF">PAECIP111894_01310</name>
</gene>
<dbReference type="InterPro" id="IPR037018">
    <property type="entry name" value="GH65_N"/>
</dbReference>
<evidence type="ECO:0000313" key="3">
    <source>
        <dbReference type="EMBL" id="CAH1055160.1"/>
    </source>
</evidence>
<feature type="domain" description="Glycoside hydrolase family 65 N-terminal" evidence="2">
    <location>
        <begin position="49"/>
        <end position="98"/>
    </location>
</feature>
<sequence length="111" mass="12781">MHTSSLRSDIGATGMERYPENGAKTRRRGNHTWLKWQTNIFKVDPWAIIEEGFDPERNRTSESIFSLGNEYIGVWGYAEEGYSGDFLQGSYFNGLNEQLDIRNIIKGLFAR</sequence>
<dbReference type="InterPro" id="IPR011013">
    <property type="entry name" value="Gal_mutarotase_sf_dom"/>
</dbReference>
<evidence type="ECO:0000259" key="2">
    <source>
        <dbReference type="Pfam" id="PF03636"/>
    </source>
</evidence>
<proteinExistence type="predicted"/>
<evidence type="ECO:0000313" key="4">
    <source>
        <dbReference type="Proteomes" id="UP000838749"/>
    </source>
</evidence>
<keyword evidence="4" id="KW-1185">Reference proteome</keyword>
<dbReference type="InterPro" id="IPR005196">
    <property type="entry name" value="Glyco_hydro_65_N"/>
</dbReference>
<dbReference type="SUPFAM" id="SSF74650">
    <property type="entry name" value="Galactose mutarotase-like"/>
    <property type="match status" value="1"/>
</dbReference>
<protein>
    <recommendedName>
        <fullName evidence="2">Glycoside hydrolase family 65 N-terminal domain-containing protein</fullName>
    </recommendedName>
</protein>
<evidence type="ECO:0000256" key="1">
    <source>
        <dbReference type="SAM" id="MobiDB-lite"/>
    </source>
</evidence>
<comment type="caution">
    <text evidence="3">The sequence shown here is derived from an EMBL/GenBank/DDBJ whole genome shotgun (WGS) entry which is preliminary data.</text>
</comment>
<dbReference type="Pfam" id="PF03636">
    <property type="entry name" value="Glyco_hydro_65N"/>
    <property type="match status" value="1"/>
</dbReference>
<reference evidence="3" key="1">
    <citation type="submission" date="2021-12" db="EMBL/GenBank/DDBJ databases">
        <authorList>
            <person name="Criscuolo A."/>
        </authorList>
    </citation>
    <scope>NUCLEOTIDE SEQUENCE</scope>
    <source>
        <strain evidence="3">CIP111894</strain>
    </source>
</reference>
<organism evidence="3 4">
    <name type="scientific">Paenibacillus pseudetheri</name>
    <dbReference type="NCBI Taxonomy" id="2897682"/>
    <lineage>
        <taxon>Bacteria</taxon>
        <taxon>Bacillati</taxon>
        <taxon>Bacillota</taxon>
        <taxon>Bacilli</taxon>
        <taxon>Bacillales</taxon>
        <taxon>Paenibacillaceae</taxon>
        <taxon>Paenibacillus</taxon>
    </lineage>
</organism>
<dbReference type="EMBL" id="CAKMAB010000005">
    <property type="protein sequence ID" value="CAH1055160.1"/>
    <property type="molecule type" value="Genomic_DNA"/>
</dbReference>